<proteinExistence type="inferred from homology"/>
<evidence type="ECO:0000259" key="5">
    <source>
        <dbReference type="PROSITE" id="PS50975"/>
    </source>
</evidence>
<dbReference type="InterPro" id="IPR011095">
    <property type="entry name" value="Dala_Dala_lig_C"/>
</dbReference>
<organism evidence="6 7">
    <name type="scientific">Candidatus Raskinella chloraquaticus</name>
    <dbReference type="NCBI Taxonomy" id="1951219"/>
    <lineage>
        <taxon>Bacteria</taxon>
        <taxon>Pseudomonadati</taxon>
        <taxon>Pseudomonadota</taxon>
        <taxon>Alphaproteobacteria</taxon>
        <taxon>Hyphomicrobiales</taxon>
        <taxon>Phreatobacteraceae</taxon>
        <taxon>Candidatus Raskinella</taxon>
    </lineage>
</organism>
<dbReference type="Proteomes" id="UP000192872">
    <property type="component" value="Unassembled WGS sequence"/>
</dbReference>
<dbReference type="Gene3D" id="3.30.1490.20">
    <property type="entry name" value="ATP-grasp fold, A domain"/>
    <property type="match status" value="1"/>
</dbReference>
<evidence type="ECO:0000313" key="6">
    <source>
        <dbReference type="EMBL" id="OQW53233.1"/>
    </source>
</evidence>
<dbReference type="STRING" id="1827387.A4S15_05565"/>
<dbReference type="InterPro" id="IPR013815">
    <property type="entry name" value="ATP_grasp_subdomain_1"/>
</dbReference>
<dbReference type="Pfam" id="PF07478">
    <property type="entry name" value="Dala_Dala_lig_C"/>
    <property type="match status" value="1"/>
</dbReference>
<dbReference type="PROSITE" id="PS50975">
    <property type="entry name" value="ATP_GRASP"/>
    <property type="match status" value="1"/>
</dbReference>
<dbReference type="GO" id="GO:0005524">
    <property type="term" value="F:ATP binding"/>
    <property type="evidence" value="ECO:0007669"/>
    <property type="project" value="UniProtKB-UniRule"/>
</dbReference>
<comment type="caution">
    <text evidence="6">The sequence shown here is derived from an EMBL/GenBank/DDBJ whole genome shotgun (WGS) entry which is preliminary data.</text>
</comment>
<feature type="region of interest" description="Disordered" evidence="4">
    <location>
        <begin position="1"/>
        <end position="20"/>
    </location>
</feature>
<dbReference type="RefSeq" id="WP_376800925.1">
    <property type="nucleotide sequence ID" value="NZ_DBNB01000038.1"/>
</dbReference>
<dbReference type="PANTHER" id="PTHR23132">
    <property type="entry name" value="D-ALANINE--D-ALANINE LIGASE"/>
    <property type="match status" value="1"/>
</dbReference>
<protein>
    <recommendedName>
        <fullName evidence="5">ATP-grasp domain-containing protein</fullName>
    </recommendedName>
</protein>
<name>A0A1W9I0K6_9HYPH</name>
<keyword evidence="3" id="KW-0067">ATP-binding</keyword>
<evidence type="ECO:0000256" key="2">
    <source>
        <dbReference type="ARBA" id="ARBA00022598"/>
    </source>
</evidence>
<evidence type="ECO:0000256" key="4">
    <source>
        <dbReference type="SAM" id="MobiDB-lite"/>
    </source>
</evidence>
<dbReference type="InterPro" id="IPR011761">
    <property type="entry name" value="ATP-grasp"/>
</dbReference>
<dbReference type="Gene3D" id="3.30.470.20">
    <property type="entry name" value="ATP-grasp fold, B domain"/>
    <property type="match status" value="1"/>
</dbReference>
<accession>A0A1W9I0K6</accession>
<dbReference type="SUPFAM" id="SSF56059">
    <property type="entry name" value="Glutathione synthetase ATP-binding domain-like"/>
    <property type="match status" value="1"/>
</dbReference>
<feature type="domain" description="ATP-grasp" evidence="5">
    <location>
        <begin position="135"/>
        <end position="359"/>
    </location>
</feature>
<reference evidence="6 7" key="1">
    <citation type="journal article" date="2017" name="Water Res.">
        <title>Comammox in drinking water systems.</title>
        <authorList>
            <person name="Wang Y."/>
            <person name="Ma L."/>
            <person name="Mao Y."/>
            <person name="Jiang X."/>
            <person name="Xia Y."/>
            <person name="Yu K."/>
            <person name="Li B."/>
            <person name="Zhang T."/>
        </authorList>
    </citation>
    <scope>NUCLEOTIDE SEQUENCE [LARGE SCALE GENOMIC DNA]</scope>
    <source>
        <strain evidence="6">SG_bin8</strain>
    </source>
</reference>
<evidence type="ECO:0000256" key="3">
    <source>
        <dbReference type="PROSITE-ProRule" id="PRU00409"/>
    </source>
</evidence>
<comment type="similarity">
    <text evidence="1">Belongs to the D-alanine--D-alanine ligase family.</text>
</comment>
<keyword evidence="3" id="KW-0547">Nucleotide-binding</keyword>
<dbReference type="AlphaFoldDB" id="A0A1W9I0K6"/>
<dbReference type="GO" id="GO:0008716">
    <property type="term" value="F:D-alanine-D-alanine ligase activity"/>
    <property type="evidence" value="ECO:0007669"/>
    <property type="project" value="InterPro"/>
</dbReference>
<gene>
    <name evidence="6" type="ORF">A4S15_05565</name>
</gene>
<dbReference type="EMBL" id="LWDL01000010">
    <property type="protein sequence ID" value="OQW53233.1"/>
    <property type="molecule type" value="Genomic_DNA"/>
</dbReference>
<dbReference type="GO" id="GO:0046872">
    <property type="term" value="F:metal ion binding"/>
    <property type="evidence" value="ECO:0007669"/>
    <property type="project" value="InterPro"/>
</dbReference>
<evidence type="ECO:0000256" key="1">
    <source>
        <dbReference type="ARBA" id="ARBA00010871"/>
    </source>
</evidence>
<keyword evidence="2" id="KW-0436">Ligase</keyword>
<evidence type="ECO:0000313" key="7">
    <source>
        <dbReference type="Proteomes" id="UP000192872"/>
    </source>
</evidence>
<sequence>MPRASTIRAENRPRDQQPASARLRPVHVFVPYQLSEGRAASPYYDTAEFRAELPGWFAPGREWRWCVITLDEQSLTRAVSEARAAGAVVLNLCDGDEQDGYPGPSVVAALAASGVSFSGADPRFYGLSSSKLAMKQRFIAAGLPTAPFIRLDHDEAIALAKTVVGYPCILKLDVSADGIGMTRRSVVAGADDLKDEHAALLAHGFGARMPYVEAFVKGREMSVLVVEDDSAATGLRAFAPVECVFDTRIPDRERILFKGHRDFDPFGNQRDEGTAARVVYQTAPDVFHEPLKRLAIAAFRAVDGVGYARIDVRIRDGDDAAFLLEVNANCSLSRDELSIAPALAAAHYDFSDLVRLILRESVEAAR</sequence>
<dbReference type="PANTHER" id="PTHR23132:SF23">
    <property type="entry name" value="D-ALANINE--D-ALANINE LIGASE B"/>
    <property type="match status" value="1"/>
</dbReference>